<reference evidence="19" key="1">
    <citation type="journal article" date="2020" name="bioRxiv">
        <title>Comparative genomics of Chlamydomonas.</title>
        <authorList>
            <person name="Craig R.J."/>
            <person name="Hasan A.R."/>
            <person name="Ness R.W."/>
            <person name="Keightley P.D."/>
        </authorList>
    </citation>
    <scope>NUCLEOTIDE SEQUENCE</scope>
    <source>
        <strain evidence="19">CCAP 11/70</strain>
    </source>
</reference>
<dbReference type="InterPro" id="IPR003582">
    <property type="entry name" value="ShKT_dom"/>
</dbReference>
<accession>A0A835YA80</accession>
<keyword evidence="13" id="KW-0325">Glycoprotein</keyword>
<name>A0A835YA80_9CHLO</name>
<dbReference type="PROSITE" id="PS51471">
    <property type="entry name" value="FE2OG_OXY"/>
    <property type="match status" value="1"/>
</dbReference>
<evidence type="ECO:0000256" key="13">
    <source>
        <dbReference type="ARBA" id="ARBA00023180"/>
    </source>
</evidence>
<dbReference type="GO" id="GO:0005789">
    <property type="term" value="C:endoplasmic reticulum membrane"/>
    <property type="evidence" value="ECO:0007669"/>
    <property type="project" value="UniProtKB-SubCell"/>
</dbReference>
<feature type="compositionally biased region" description="Low complexity" evidence="15">
    <location>
        <begin position="376"/>
        <end position="386"/>
    </location>
</feature>
<sequence>MRLLYRLLLIWLIAAALAEEELEEVLIGWKGETYSKDRDIGKIAEPVIRAKSEASSVSSVTDDVPDIREGPEPWVETISWNPRAFIHHNFLTPAECDHLVEIGSKRVSRSLVIDSATGQAKLDQIRTSYGAAFGRGEDPVIAEIEERIAEWTHLPPEYAEPMQILRYVDGQKYDAHWDWFDDPVHHRQYLAEGNRYATVVLYLSNVEEGGETNLPLADPIDAVAQDPKNFNLTQCASDQGLSVKPHKGDALLFYDMDIMGQVGDRRTLHTACPAVRGTKWTATKWIHNKPYMGRYDALGTAGRCLDSHADCAALVAAGECTSNMDKMVGVTGICRKSCGDCHDCAKGDVLCERYNMRSLVRARMAKKSGGSGGGRASVRGSTHVGN</sequence>
<keyword evidence="12" id="KW-0472">Membrane</keyword>
<feature type="region of interest" description="Disordered" evidence="15">
    <location>
        <begin position="365"/>
        <end position="386"/>
    </location>
</feature>
<evidence type="ECO:0000256" key="11">
    <source>
        <dbReference type="ARBA" id="ARBA00023004"/>
    </source>
</evidence>
<keyword evidence="9" id="KW-1133">Transmembrane helix</keyword>
<evidence type="ECO:0000313" key="19">
    <source>
        <dbReference type="EMBL" id="KAG2497091.1"/>
    </source>
</evidence>
<keyword evidence="8" id="KW-0735">Signal-anchor</keyword>
<evidence type="ECO:0000256" key="9">
    <source>
        <dbReference type="ARBA" id="ARBA00022989"/>
    </source>
</evidence>
<comment type="caution">
    <text evidence="19">The sequence shown here is derived from an EMBL/GenBank/DDBJ whole genome shotgun (WGS) entry which is preliminary data.</text>
</comment>
<evidence type="ECO:0000256" key="4">
    <source>
        <dbReference type="ARBA" id="ARBA00012269"/>
    </source>
</evidence>
<comment type="cofactor">
    <cofactor evidence="1">
        <name>L-ascorbate</name>
        <dbReference type="ChEBI" id="CHEBI:38290"/>
    </cofactor>
</comment>
<evidence type="ECO:0000256" key="12">
    <source>
        <dbReference type="ARBA" id="ARBA00023136"/>
    </source>
</evidence>
<dbReference type="PANTHER" id="PTHR10869">
    <property type="entry name" value="PROLYL 4-HYDROXYLASE ALPHA SUBUNIT"/>
    <property type="match status" value="1"/>
</dbReference>
<keyword evidence="5" id="KW-0812">Transmembrane</keyword>
<evidence type="ECO:0000256" key="8">
    <source>
        <dbReference type="ARBA" id="ARBA00022968"/>
    </source>
</evidence>
<feature type="domain" description="ShKT" evidence="18">
    <location>
        <begin position="304"/>
        <end position="341"/>
    </location>
</feature>
<evidence type="ECO:0000256" key="2">
    <source>
        <dbReference type="ARBA" id="ARBA00004648"/>
    </source>
</evidence>
<evidence type="ECO:0000256" key="5">
    <source>
        <dbReference type="ARBA" id="ARBA00022692"/>
    </source>
</evidence>
<dbReference type="InterPro" id="IPR045054">
    <property type="entry name" value="P4HA-like"/>
</dbReference>
<comment type="similarity">
    <text evidence="3">Belongs to the P4HA family.</text>
</comment>
<dbReference type="PANTHER" id="PTHR10869:SF238">
    <property type="entry name" value="PROLYL 4-HYDROXYLASE 6-RELATED"/>
    <property type="match status" value="1"/>
</dbReference>
<keyword evidence="16" id="KW-0732">Signal</keyword>
<dbReference type="FunFam" id="2.60.120.620:FF:000002">
    <property type="entry name" value="Prolyl 4-hydroxylase 4"/>
    <property type="match status" value="1"/>
</dbReference>
<dbReference type="InterPro" id="IPR044862">
    <property type="entry name" value="Pro_4_hyd_alph_FE2OG_OXY"/>
</dbReference>
<keyword evidence="20" id="KW-1185">Reference proteome</keyword>
<evidence type="ECO:0000256" key="3">
    <source>
        <dbReference type="ARBA" id="ARBA00006511"/>
    </source>
</evidence>
<evidence type="ECO:0000259" key="18">
    <source>
        <dbReference type="PROSITE" id="PS51670"/>
    </source>
</evidence>
<dbReference type="EMBL" id="JAEHOE010000016">
    <property type="protein sequence ID" value="KAG2497091.1"/>
    <property type="molecule type" value="Genomic_DNA"/>
</dbReference>
<protein>
    <recommendedName>
        <fullName evidence="4">procollagen-proline 4-dioxygenase</fullName>
        <ecNumber evidence="4">1.14.11.2</ecNumber>
    </recommendedName>
</protein>
<feature type="signal peptide" evidence="16">
    <location>
        <begin position="1"/>
        <end position="18"/>
    </location>
</feature>
<keyword evidence="10" id="KW-0560">Oxidoreductase</keyword>
<organism evidence="19 20">
    <name type="scientific">Edaphochlamys debaryana</name>
    <dbReference type="NCBI Taxonomy" id="47281"/>
    <lineage>
        <taxon>Eukaryota</taxon>
        <taxon>Viridiplantae</taxon>
        <taxon>Chlorophyta</taxon>
        <taxon>core chlorophytes</taxon>
        <taxon>Chlorophyceae</taxon>
        <taxon>CS clade</taxon>
        <taxon>Chlamydomonadales</taxon>
        <taxon>Chlamydomonadales incertae sedis</taxon>
        <taxon>Edaphochlamys</taxon>
    </lineage>
</organism>
<gene>
    <name evidence="19" type="ORF">HYH03_005085</name>
</gene>
<dbReference type="Proteomes" id="UP000612055">
    <property type="component" value="Unassembled WGS sequence"/>
</dbReference>
<dbReference type="PROSITE" id="PS51670">
    <property type="entry name" value="SHKT"/>
    <property type="match status" value="1"/>
</dbReference>
<evidence type="ECO:0000256" key="16">
    <source>
        <dbReference type="SAM" id="SignalP"/>
    </source>
</evidence>
<dbReference type="GO" id="GO:0005506">
    <property type="term" value="F:iron ion binding"/>
    <property type="evidence" value="ECO:0007669"/>
    <property type="project" value="InterPro"/>
</dbReference>
<evidence type="ECO:0000259" key="17">
    <source>
        <dbReference type="PROSITE" id="PS51471"/>
    </source>
</evidence>
<evidence type="ECO:0000256" key="7">
    <source>
        <dbReference type="ARBA" id="ARBA00022964"/>
    </source>
</evidence>
<keyword evidence="6" id="KW-0479">Metal-binding</keyword>
<dbReference type="GO" id="GO:0031418">
    <property type="term" value="F:L-ascorbic acid binding"/>
    <property type="evidence" value="ECO:0007669"/>
    <property type="project" value="InterPro"/>
</dbReference>
<keyword evidence="11" id="KW-0408">Iron</keyword>
<dbReference type="GO" id="GO:0004656">
    <property type="term" value="F:procollagen-proline 4-dioxygenase activity"/>
    <property type="evidence" value="ECO:0007669"/>
    <property type="project" value="UniProtKB-EC"/>
</dbReference>
<dbReference type="Pfam" id="PF13640">
    <property type="entry name" value="2OG-FeII_Oxy_3"/>
    <property type="match status" value="1"/>
</dbReference>
<dbReference type="SMART" id="SM00254">
    <property type="entry name" value="ShKT"/>
    <property type="match status" value="1"/>
</dbReference>
<evidence type="ECO:0000256" key="14">
    <source>
        <dbReference type="ARBA" id="ARBA00049169"/>
    </source>
</evidence>
<dbReference type="Pfam" id="PF01549">
    <property type="entry name" value="ShK"/>
    <property type="match status" value="1"/>
</dbReference>
<feature type="domain" description="Fe2OG dioxygenase" evidence="17">
    <location>
        <begin position="158"/>
        <end position="288"/>
    </location>
</feature>
<keyword evidence="7" id="KW-0223">Dioxygenase</keyword>
<evidence type="ECO:0000313" key="20">
    <source>
        <dbReference type="Proteomes" id="UP000612055"/>
    </source>
</evidence>
<feature type="chain" id="PRO_5033034007" description="procollagen-proline 4-dioxygenase" evidence="16">
    <location>
        <begin position="19"/>
        <end position="386"/>
    </location>
</feature>
<dbReference type="InterPro" id="IPR005123">
    <property type="entry name" value="Oxoglu/Fe-dep_dioxygenase_dom"/>
</dbReference>
<dbReference type="EC" id="1.14.11.2" evidence="4"/>
<evidence type="ECO:0000256" key="1">
    <source>
        <dbReference type="ARBA" id="ARBA00001961"/>
    </source>
</evidence>
<dbReference type="OrthoDB" id="420380at2759"/>
<dbReference type="SMART" id="SM00702">
    <property type="entry name" value="P4Hc"/>
    <property type="match status" value="1"/>
</dbReference>
<evidence type="ECO:0000256" key="15">
    <source>
        <dbReference type="SAM" id="MobiDB-lite"/>
    </source>
</evidence>
<dbReference type="AlphaFoldDB" id="A0A835YA80"/>
<dbReference type="InterPro" id="IPR006620">
    <property type="entry name" value="Pro_4_hyd_alph"/>
</dbReference>
<evidence type="ECO:0000256" key="6">
    <source>
        <dbReference type="ARBA" id="ARBA00022723"/>
    </source>
</evidence>
<evidence type="ECO:0000256" key="10">
    <source>
        <dbReference type="ARBA" id="ARBA00023002"/>
    </source>
</evidence>
<comment type="subcellular location">
    <subcellularLocation>
        <location evidence="2">Endoplasmic reticulum membrane</location>
        <topology evidence="2">Single-pass type II membrane protein</topology>
    </subcellularLocation>
</comment>
<proteinExistence type="inferred from homology"/>
<comment type="catalytic activity">
    <reaction evidence="14">
        <text>L-prolyl-[collagen] + 2-oxoglutarate + O2 = trans-4-hydroxy-L-prolyl-[collagen] + succinate + CO2</text>
        <dbReference type="Rhea" id="RHEA:18945"/>
        <dbReference type="Rhea" id="RHEA-COMP:11676"/>
        <dbReference type="Rhea" id="RHEA-COMP:11680"/>
        <dbReference type="ChEBI" id="CHEBI:15379"/>
        <dbReference type="ChEBI" id="CHEBI:16526"/>
        <dbReference type="ChEBI" id="CHEBI:16810"/>
        <dbReference type="ChEBI" id="CHEBI:30031"/>
        <dbReference type="ChEBI" id="CHEBI:50342"/>
        <dbReference type="ChEBI" id="CHEBI:61965"/>
        <dbReference type="EC" id="1.14.11.2"/>
    </reaction>
</comment>
<dbReference type="Gene3D" id="2.60.120.620">
    <property type="entry name" value="q2cbj1_9rhob like domain"/>
    <property type="match status" value="1"/>
</dbReference>